<dbReference type="GO" id="GO:0016020">
    <property type="term" value="C:membrane"/>
    <property type="evidence" value="ECO:0007669"/>
    <property type="project" value="UniProtKB-SubCell"/>
</dbReference>
<accession>A0A151GGN2</accession>
<evidence type="ECO:0000256" key="6">
    <source>
        <dbReference type="SAM" id="MobiDB-lite"/>
    </source>
</evidence>
<evidence type="ECO:0000313" key="10">
    <source>
        <dbReference type="Proteomes" id="UP000076580"/>
    </source>
</evidence>
<dbReference type="RefSeq" id="XP_040655543.1">
    <property type="nucleotide sequence ID" value="XM_040805439.1"/>
</dbReference>
<reference evidence="9 10" key="1">
    <citation type="journal article" date="2016" name="Sci. Rep.">
        <title>Insights into Adaptations to a Near-Obligate Nematode Endoparasitic Lifestyle from the Finished Genome of Drechmeria coniospora.</title>
        <authorList>
            <person name="Zhang L."/>
            <person name="Zhou Z."/>
            <person name="Guo Q."/>
            <person name="Fokkens L."/>
            <person name="Miskei M."/>
            <person name="Pocsi I."/>
            <person name="Zhang W."/>
            <person name="Chen M."/>
            <person name="Wang L."/>
            <person name="Sun Y."/>
            <person name="Donzelli B.G."/>
            <person name="Gibson D.M."/>
            <person name="Nelson D.R."/>
            <person name="Luo J.G."/>
            <person name="Rep M."/>
            <person name="Liu H."/>
            <person name="Yang S."/>
            <person name="Wang J."/>
            <person name="Krasnoff S.B."/>
            <person name="Xu Y."/>
            <person name="Molnar I."/>
            <person name="Lin M."/>
        </authorList>
    </citation>
    <scope>NUCLEOTIDE SEQUENCE [LARGE SCALE GENOMIC DNA]</scope>
    <source>
        <strain evidence="9 10">ARSEF 6962</strain>
    </source>
</reference>
<feature type="compositionally biased region" description="Polar residues" evidence="6">
    <location>
        <begin position="772"/>
        <end position="781"/>
    </location>
</feature>
<organism evidence="9 10">
    <name type="scientific">Drechmeria coniospora</name>
    <name type="common">Nematophagous fungus</name>
    <name type="synonym">Meria coniospora</name>
    <dbReference type="NCBI Taxonomy" id="98403"/>
    <lineage>
        <taxon>Eukaryota</taxon>
        <taxon>Fungi</taxon>
        <taxon>Dikarya</taxon>
        <taxon>Ascomycota</taxon>
        <taxon>Pezizomycotina</taxon>
        <taxon>Sordariomycetes</taxon>
        <taxon>Hypocreomycetidae</taxon>
        <taxon>Hypocreales</taxon>
        <taxon>Ophiocordycipitaceae</taxon>
        <taxon>Drechmeria</taxon>
    </lineage>
</organism>
<keyword evidence="2 7" id="KW-0812">Transmembrane</keyword>
<dbReference type="AlphaFoldDB" id="A0A151GGN2"/>
<evidence type="ECO:0000256" key="3">
    <source>
        <dbReference type="ARBA" id="ARBA00022989"/>
    </source>
</evidence>
<feature type="region of interest" description="Disordered" evidence="6">
    <location>
        <begin position="758"/>
        <end position="781"/>
    </location>
</feature>
<protein>
    <recommendedName>
        <fullName evidence="8">Rhodopsin domain-containing protein</fullName>
    </recommendedName>
</protein>
<evidence type="ECO:0000256" key="2">
    <source>
        <dbReference type="ARBA" id="ARBA00022692"/>
    </source>
</evidence>
<gene>
    <name evidence="9" type="ORF">DCS_08159</name>
</gene>
<keyword evidence="10" id="KW-1185">Reference proteome</keyword>
<dbReference type="InterPro" id="IPR052337">
    <property type="entry name" value="SAT4-like"/>
</dbReference>
<dbReference type="InParanoid" id="A0A151GGN2"/>
<dbReference type="InterPro" id="IPR049326">
    <property type="entry name" value="Rhodopsin_dom_fungi"/>
</dbReference>
<feature type="compositionally biased region" description="Basic and acidic residues" evidence="6">
    <location>
        <begin position="884"/>
        <end position="893"/>
    </location>
</feature>
<evidence type="ECO:0000256" key="7">
    <source>
        <dbReference type="SAM" id="Phobius"/>
    </source>
</evidence>
<dbReference type="Proteomes" id="UP000076580">
    <property type="component" value="Chromosome 03"/>
</dbReference>
<comment type="caution">
    <text evidence="9">The sequence shown here is derived from an EMBL/GenBank/DDBJ whole genome shotgun (WGS) entry which is preliminary data.</text>
</comment>
<dbReference type="Pfam" id="PF20684">
    <property type="entry name" value="Fung_rhodopsin"/>
    <property type="match status" value="1"/>
</dbReference>
<feature type="transmembrane region" description="Helical" evidence="7">
    <location>
        <begin position="502"/>
        <end position="525"/>
    </location>
</feature>
<sequence length="924" mass="98531">MNPALPEPAVAPSPAPASTPLPMANPAADQMISLPDGELGFVTASDEHDNVRFLPLQAGGLHASATGAATATWAVDLEPPRHLGGACVTMASGNAAIRRRDEARVARDMTSTGRQVPAFADSSRLPWELVFPERRAVGATEQSDLHGGLASLDRPLLRGDGRHGRGRQCCDGESSWRRKAVVMKPSRQRFHCRHRLIDVDRPRSRSKPPSMTPFLSRIANCFRSERQGEPAIWAVTPAKRRHASDSAWLMSSKMRPWGGRSDAGPDTLASSRRGAMAQSHGNDVASVDFPLACPSAAAEPMAFPVERRDRGDEMAPRRLRVRCREGQNLLDAKSRCPSMKRGPRFLLRHSTARSTSSLFVTCKGKDTIPPWARRAKGNELGDVAQIGLLPCRRRMDEPAIGRLTKRCVLADALTVMAPNVNGLLVPRRGLLSRRSAPSHRRRLFVVGRNGRARSASMTSAPGQGLAPAVVAINVAFAVLAVVVVFLRTVTRAHFAAGLAADDWLMVLATVFFVIYCVASNLATYYGTALPMAADVDADAVDKSMLYSWFCCLLYVLSMLLTKLSLACFLLRLAPNGAHALLIHGASLLTVLTNAVYFFVSDFKCRPVSYYWKRDQAGSCLGRAAIMGMTYFYSATSVAVDVVFAVLPALIVGNLNLDGRAKVGIMVLIAITCLANSAVLVRFAYLSALTDADLLCERFASALRVSVAMKTTANGARAGSANDIGVCTSIEMSLAIGAASLATLGPLCSAVGRQLGLGSRPAHAGGAAKDSRLSQSTMSRSRQGSVKMCDDDVYVVSDDEECASAIRDKGVFGTERVAHAASDKGDIYSSETRVVELDAEREEQSPTAEGVAKGVEVLVRPSFSPSVPGAMGQEGRGTGGDGTTTDDRCMDDVGPRTCMGAQSPAAVAGGATMEARGRSACPFEA</sequence>
<evidence type="ECO:0000259" key="8">
    <source>
        <dbReference type="Pfam" id="PF20684"/>
    </source>
</evidence>
<feature type="region of interest" description="Disordered" evidence="6">
    <location>
        <begin position="1"/>
        <end position="28"/>
    </location>
</feature>
<feature type="transmembrane region" description="Helical" evidence="7">
    <location>
        <begin position="630"/>
        <end position="650"/>
    </location>
</feature>
<feature type="compositionally biased region" description="Gly residues" evidence="6">
    <location>
        <begin position="871"/>
        <end position="881"/>
    </location>
</feature>
<keyword evidence="4 7" id="KW-0472">Membrane</keyword>
<evidence type="ECO:0000256" key="4">
    <source>
        <dbReference type="ARBA" id="ARBA00023136"/>
    </source>
</evidence>
<dbReference type="GeneID" id="63720802"/>
<feature type="domain" description="Rhodopsin" evidence="8">
    <location>
        <begin position="486"/>
        <end position="747"/>
    </location>
</feature>
<dbReference type="PANTHER" id="PTHR33048">
    <property type="entry name" value="PTH11-LIKE INTEGRAL MEMBRANE PROTEIN (AFU_ORTHOLOGUE AFUA_5G11245)"/>
    <property type="match status" value="1"/>
</dbReference>
<evidence type="ECO:0000256" key="5">
    <source>
        <dbReference type="ARBA" id="ARBA00038359"/>
    </source>
</evidence>
<feature type="transmembrane region" description="Helical" evidence="7">
    <location>
        <begin position="577"/>
        <end position="599"/>
    </location>
</feature>
<feature type="transmembrane region" description="Helical" evidence="7">
    <location>
        <begin position="465"/>
        <end position="490"/>
    </location>
</feature>
<feature type="region of interest" description="Disordered" evidence="6">
    <location>
        <begin position="862"/>
        <end position="895"/>
    </location>
</feature>
<proteinExistence type="inferred from homology"/>
<keyword evidence="3 7" id="KW-1133">Transmembrane helix</keyword>
<feature type="compositionally biased region" description="Pro residues" evidence="6">
    <location>
        <begin position="1"/>
        <end position="19"/>
    </location>
</feature>
<comment type="subcellular location">
    <subcellularLocation>
        <location evidence="1">Membrane</location>
        <topology evidence="1">Multi-pass membrane protein</topology>
    </subcellularLocation>
</comment>
<dbReference type="EMBL" id="LAYC01000003">
    <property type="protein sequence ID" value="KYK56191.1"/>
    <property type="molecule type" value="Genomic_DNA"/>
</dbReference>
<comment type="similarity">
    <text evidence="5">Belongs to the SAT4 family.</text>
</comment>
<feature type="transmembrane region" description="Helical" evidence="7">
    <location>
        <begin position="545"/>
        <end position="570"/>
    </location>
</feature>
<feature type="transmembrane region" description="Helical" evidence="7">
    <location>
        <begin position="662"/>
        <end position="684"/>
    </location>
</feature>
<dbReference type="PANTHER" id="PTHR33048:SF96">
    <property type="entry name" value="INTEGRAL MEMBRANE PROTEIN"/>
    <property type="match status" value="1"/>
</dbReference>
<name>A0A151GGN2_DRECN</name>
<evidence type="ECO:0000313" key="9">
    <source>
        <dbReference type="EMBL" id="KYK56191.1"/>
    </source>
</evidence>
<evidence type="ECO:0000256" key="1">
    <source>
        <dbReference type="ARBA" id="ARBA00004141"/>
    </source>
</evidence>